<dbReference type="GO" id="GO:0006636">
    <property type="term" value="P:unsaturated fatty acid biosynthetic process"/>
    <property type="evidence" value="ECO:0007669"/>
    <property type="project" value="TreeGrafter"/>
</dbReference>
<dbReference type="AlphaFoldDB" id="A0A9P0MNF8"/>
<evidence type="ECO:0000313" key="15">
    <source>
        <dbReference type="EMBL" id="CAH1398965.1"/>
    </source>
</evidence>
<evidence type="ECO:0000256" key="9">
    <source>
        <dbReference type="ARBA" id="ARBA00023098"/>
    </source>
</evidence>
<evidence type="ECO:0000256" key="8">
    <source>
        <dbReference type="ARBA" id="ARBA00023004"/>
    </source>
</evidence>
<dbReference type="CDD" id="cd03505">
    <property type="entry name" value="Delta9-FADS-like"/>
    <property type="match status" value="1"/>
</dbReference>
<comment type="subcellular location">
    <subcellularLocation>
        <location evidence="1">Membrane</location>
        <topology evidence="1">Multi-pass membrane protein</topology>
    </subcellularLocation>
</comment>
<keyword evidence="3 12" id="KW-0444">Lipid biosynthesis</keyword>
<evidence type="ECO:0000256" key="10">
    <source>
        <dbReference type="ARBA" id="ARBA00023136"/>
    </source>
</evidence>
<dbReference type="InterPro" id="IPR005804">
    <property type="entry name" value="FA_desaturase_dom"/>
</dbReference>
<gene>
    <name evidence="15" type="ORF">NEZAVI_LOCUS8516</name>
</gene>
<evidence type="ECO:0000256" key="6">
    <source>
        <dbReference type="ARBA" id="ARBA00022989"/>
    </source>
</evidence>
<organism evidence="15 16">
    <name type="scientific">Nezara viridula</name>
    <name type="common">Southern green stink bug</name>
    <name type="synonym">Cimex viridulus</name>
    <dbReference type="NCBI Taxonomy" id="85310"/>
    <lineage>
        <taxon>Eukaryota</taxon>
        <taxon>Metazoa</taxon>
        <taxon>Ecdysozoa</taxon>
        <taxon>Arthropoda</taxon>
        <taxon>Hexapoda</taxon>
        <taxon>Insecta</taxon>
        <taxon>Pterygota</taxon>
        <taxon>Neoptera</taxon>
        <taxon>Paraneoptera</taxon>
        <taxon>Hemiptera</taxon>
        <taxon>Heteroptera</taxon>
        <taxon>Panheteroptera</taxon>
        <taxon>Pentatomomorpha</taxon>
        <taxon>Pentatomoidea</taxon>
        <taxon>Pentatomidae</taxon>
        <taxon>Pentatominae</taxon>
        <taxon>Nezara</taxon>
    </lineage>
</organism>
<feature type="transmembrane region" description="Helical" evidence="13">
    <location>
        <begin position="46"/>
        <end position="66"/>
    </location>
</feature>
<evidence type="ECO:0000256" key="1">
    <source>
        <dbReference type="ARBA" id="ARBA00004141"/>
    </source>
</evidence>
<reference evidence="15" key="1">
    <citation type="submission" date="2022-01" db="EMBL/GenBank/DDBJ databases">
        <authorList>
            <person name="King R."/>
        </authorList>
    </citation>
    <scope>NUCLEOTIDE SEQUENCE</scope>
</reference>
<keyword evidence="7 12" id="KW-0560">Oxidoreductase</keyword>
<comment type="cofactor">
    <cofactor evidence="12">
        <name>Fe(2+)</name>
        <dbReference type="ChEBI" id="CHEBI:29033"/>
    </cofactor>
</comment>
<accession>A0A9P0MNF8</accession>
<dbReference type="PANTHER" id="PTHR11351">
    <property type="entry name" value="ACYL-COA DESATURASE"/>
    <property type="match status" value="1"/>
</dbReference>
<evidence type="ECO:0000256" key="3">
    <source>
        <dbReference type="ARBA" id="ARBA00022516"/>
    </source>
</evidence>
<keyword evidence="10 13" id="KW-0472">Membrane</keyword>
<feature type="transmembrane region" description="Helical" evidence="13">
    <location>
        <begin position="220"/>
        <end position="240"/>
    </location>
</feature>
<dbReference type="EMBL" id="OV725080">
    <property type="protein sequence ID" value="CAH1398965.1"/>
    <property type="molecule type" value="Genomic_DNA"/>
</dbReference>
<dbReference type="InterPro" id="IPR015876">
    <property type="entry name" value="Acyl-CoA_DS"/>
</dbReference>
<proteinExistence type="inferred from homology"/>
<comment type="domain">
    <text evidence="12">The histidine box domains are involved in binding the catalytic metal ions.</text>
</comment>
<evidence type="ECO:0000313" key="16">
    <source>
        <dbReference type="Proteomes" id="UP001152798"/>
    </source>
</evidence>
<evidence type="ECO:0000256" key="7">
    <source>
        <dbReference type="ARBA" id="ARBA00023002"/>
    </source>
</evidence>
<dbReference type="OrthoDB" id="10260134at2759"/>
<dbReference type="PANTHER" id="PTHR11351:SF21">
    <property type="entry name" value="GH07782P"/>
    <property type="match status" value="1"/>
</dbReference>
<keyword evidence="11 12" id="KW-0275">Fatty acid biosynthesis</keyword>
<dbReference type="GO" id="GO:0004768">
    <property type="term" value="F:stearoyl-CoA 9-desaturase activity"/>
    <property type="evidence" value="ECO:0007669"/>
    <property type="project" value="TreeGrafter"/>
</dbReference>
<evidence type="ECO:0000256" key="4">
    <source>
        <dbReference type="ARBA" id="ARBA00022692"/>
    </source>
</evidence>
<evidence type="ECO:0000256" key="12">
    <source>
        <dbReference type="RuleBase" id="RU000581"/>
    </source>
</evidence>
<dbReference type="GO" id="GO:0005789">
    <property type="term" value="C:endoplasmic reticulum membrane"/>
    <property type="evidence" value="ECO:0007669"/>
    <property type="project" value="TreeGrafter"/>
</dbReference>
<sequence length="342" mass="39595">MFEKTLFGRIFQNFGLHLGTRDDFLVDSYSIDKDGDEKKSEQKQELIWVNIASIFFIHAYAVYATLTYFPELTWSLFLWGWFTCVLGGLGVTGGAHRLWSHKSYKAKLPFQILLLFCFTLSGQNSMYDWVRDHRVHHKFSETDADPHNVKRGFFFSHVGWLMMRKHPEVYEKGKTVDMSDIEKDPLLAFHRKYFIPLKIIIAFVLPTIIPPLVWGASWKMSFIVVCVVKYVILLNCTWSVNSAAHIWGNRPFDKTIKPAENILVAICSLGEGWHNYHHVFPWDYKAAEIGAYSTNWTTFIIDLAAKLGQAYDLKHPSEDLVLETAKKRGDGTWLCHAEVKYE</sequence>
<name>A0A9P0MNF8_NEZVI</name>
<keyword evidence="4 12" id="KW-0812">Transmembrane</keyword>
<dbReference type="GO" id="GO:0005506">
    <property type="term" value="F:iron ion binding"/>
    <property type="evidence" value="ECO:0007669"/>
    <property type="project" value="TreeGrafter"/>
</dbReference>
<evidence type="ECO:0000256" key="11">
    <source>
        <dbReference type="ARBA" id="ARBA00023160"/>
    </source>
</evidence>
<dbReference type="PRINTS" id="PR00075">
    <property type="entry name" value="FACDDSATRASE"/>
</dbReference>
<keyword evidence="5" id="KW-0276">Fatty acid metabolism</keyword>
<keyword evidence="16" id="KW-1185">Reference proteome</keyword>
<evidence type="ECO:0000259" key="14">
    <source>
        <dbReference type="Pfam" id="PF00487"/>
    </source>
</evidence>
<keyword evidence="9" id="KW-0443">Lipid metabolism</keyword>
<evidence type="ECO:0000256" key="5">
    <source>
        <dbReference type="ARBA" id="ARBA00022832"/>
    </source>
</evidence>
<feature type="transmembrane region" description="Helical" evidence="13">
    <location>
        <begin position="78"/>
        <end position="99"/>
    </location>
</feature>
<dbReference type="Proteomes" id="UP001152798">
    <property type="component" value="Chromosome 4"/>
</dbReference>
<dbReference type="Pfam" id="PF00487">
    <property type="entry name" value="FA_desaturase"/>
    <property type="match status" value="1"/>
</dbReference>
<keyword evidence="6 13" id="KW-1133">Transmembrane helix</keyword>
<protein>
    <recommendedName>
        <fullName evidence="14">Fatty acid desaturase domain-containing protein</fullName>
    </recommendedName>
</protein>
<evidence type="ECO:0000256" key="13">
    <source>
        <dbReference type="SAM" id="Phobius"/>
    </source>
</evidence>
<comment type="similarity">
    <text evidence="2 12">Belongs to the fatty acid desaturase type 1 family.</text>
</comment>
<keyword evidence="8" id="KW-0408">Iron</keyword>
<evidence type="ECO:0000256" key="2">
    <source>
        <dbReference type="ARBA" id="ARBA00009295"/>
    </source>
</evidence>
<feature type="domain" description="Fatty acid desaturase" evidence="14">
    <location>
        <begin position="76"/>
        <end position="281"/>
    </location>
</feature>
<feature type="transmembrane region" description="Helical" evidence="13">
    <location>
        <begin position="193"/>
        <end position="214"/>
    </location>
</feature>